<keyword evidence="2" id="KW-1185">Reference proteome</keyword>
<name>A0A4V1N3L3_9SPHN</name>
<organism evidence="1 2">
    <name type="scientific">Sphingobium fluviale</name>
    <dbReference type="NCBI Taxonomy" id="2506423"/>
    <lineage>
        <taxon>Bacteria</taxon>
        <taxon>Pseudomonadati</taxon>
        <taxon>Pseudomonadota</taxon>
        <taxon>Alphaproteobacteria</taxon>
        <taxon>Sphingomonadales</taxon>
        <taxon>Sphingomonadaceae</taxon>
        <taxon>Sphingobium</taxon>
    </lineage>
</organism>
<comment type="caution">
    <text evidence="1">The sequence shown here is derived from an EMBL/GenBank/DDBJ whole genome shotgun (WGS) entry which is preliminary data.</text>
</comment>
<dbReference type="Proteomes" id="UP000290958">
    <property type="component" value="Unassembled WGS sequence"/>
</dbReference>
<dbReference type="AlphaFoldDB" id="A0A4V1N3L3"/>
<gene>
    <name evidence="1" type="ORF">EQG66_08320</name>
</gene>
<evidence type="ECO:0000313" key="2">
    <source>
        <dbReference type="Proteomes" id="UP000290958"/>
    </source>
</evidence>
<dbReference type="OrthoDB" id="7173908at2"/>
<dbReference type="RefSeq" id="WP_129404132.1">
    <property type="nucleotide sequence ID" value="NZ_SBKP01000006.1"/>
</dbReference>
<proteinExistence type="predicted"/>
<protein>
    <submittedName>
        <fullName evidence="1">DUF1192 domain-containing protein</fullName>
    </submittedName>
</protein>
<dbReference type="Pfam" id="PF06698">
    <property type="entry name" value="DUF1192"/>
    <property type="match status" value="1"/>
</dbReference>
<accession>A0A4V1N3L3</accession>
<dbReference type="InterPro" id="IPR009579">
    <property type="entry name" value="DUF1192"/>
</dbReference>
<sequence>MDMDDNVPKSANDPLALLLKQDLDPLSVAELHERIALLEGEINRTRAKIDLSVNHKASAEALFRK</sequence>
<evidence type="ECO:0000313" key="1">
    <source>
        <dbReference type="EMBL" id="RXR29066.1"/>
    </source>
</evidence>
<dbReference type="EMBL" id="SBKP01000006">
    <property type="protein sequence ID" value="RXR29066.1"/>
    <property type="molecule type" value="Genomic_DNA"/>
</dbReference>
<reference evidence="2" key="1">
    <citation type="submission" date="2019-01" db="EMBL/GenBank/DDBJ databases">
        <title>Cytophagaceae bacterium strain CAR-16.</title>
        <authorList>
            <person name="Chen W.-M."/>
        </authorList>
    </citation>
    <scope>NUCLEOTIDE SEQUENCE [LARGE SCALE GENOMIC DNA]</scope>
    <source>
        <strain evidence="2">CHR27</strain>
    </source>
</reference>